<keyword evidence="5" id="KW-1185">Reference proteome</keyword>
<dbReference type="KEGG" id="afla:FHG64_00635"/>
<dbReference type="GO" id="GO:0005536">
    <property type="term" value="F:D-glucose binding"/>
    <property type="evidence" value="ECO:0007669"/>
    <property type="project" value="InterPro"/>
</dbReference>
<keyword evidence="2 4" id="KW-0418">Kinase</keyword>
<dbReference type="AlphaFoldDB" id="A0A5B7WY90"/>
<dbReference type="Gene3D" id="3.30.420.40">
    <property type="match status" value="1"/>
</dbReference>
<name>A0A5B7WY90_9FLAO</name>
<dbReference type="Gene3D" id="3.40.367.20">
    <property type="match status" value="1"/>
</dbReference>
<sequence length="363" mass="40423">MSRPIKIRIDSNNDSYLPFLENVESFSGARGTILAGDVGGTKTNLSLYSLEEGVLHSLYQETFITREYSSFSQMLQNLEIKDLPKVDSMCLGVAGPVVGGKVEGTNFPWVLEQEKLRQELNLPLVSLINDMEANAYGLAILEDKDFRTIKEGSGIAGNAALISPGTGLGEAGLYWNGMTYQPFATEGGHCDFAARNQLDIYFLKFLQKGFGHVSWERIISGPGIYNIYRFLKEHRSVDEPRWFSELLKDKDPAAVISECAAADNYAVCTEVMELFQKYLAVETAQVALKFKTTGGIYLGGGILPKIIDNFKPEIFIEDFQQMNRMNPLLETMKIQVILNENSPMYGAAFYAARELVNSRRAKG</sequence>
<dbReference type="EC" id="2.7.1.2" evidence="4"/>
<dbReference type="InterPro" id="IPR043129">
    <property type="entry name" value="ATPase_NBD"/>
</dbReference>
<reference evidence="4 5" key="1">
    <citation type="submission" date="2019-06" db="EMBL/GenBank/DDBJ databases">
        <title>Complete genome sequence of Antarcticibacterium flavum KCTC 52984T from an Antarctic marine sediment.</title>
        <authorList>
            <person name="Lee Y.M."/>
            <person name="Shin S.C."/>
        </authorList>
    </citation>
    <scope>NUCLEOTIDE SEQUENCE [LARGE SCALE GENOMIC DNA]</scope>
    <source>
        <strain evidence="4 5">KCTC 52984</strain>
    </source>
</reference>
<dbReference type="SUPFAM" id="SSF53067">
    <property type="entry name" value="Actin-like ATPase domain"/>
    <property type="match status" value="1"/>
</dbReference>
<dbReference type="RefSeq" id="WP_139064637.1">
    <property type="nucleotide sequence ID" value="NZ_CP040812.1"/>
</dbReference>
<protein>
    <submittedName>
        <fullName evidence="4">Glucokinase</fullName>
        <ecNumber evidence="4">2.7.1.2</ecNumber>
    </submittedName>
</protein>
<dbReference type="PANTHER" id="PTHR47363">
    <property type="entry name" value="GLUCOKINASE"/>
    <property type="match status" value="1"/>
</dbReference>
<dbReference type="GO" id="GO:0004340">
    <property type="term" value="F:glucokinase activity"/>
    <property type="evidence" value="ECO:0007669"/>
    <property type="project" value="UniProtKB-EC"/>
</dbReference>
<dbReference type="GO" id="GO:0006096">
    <property type="term" value="P:glycolytic process"/>
    <property type="evidence" value="ECO:0007669"/>
    <property type="project" value="InterPro"/>
</dbReference>
<dbReference type="GO" id="GO:0005524">
    <property type="term" value="F:ATP binding"/>
    <property type="evidence" value="ECO:0007669"/>
    <property type="project" value="InterPro"/>
</dbReference>
<organism evidence="4 5">
    <name type="scientific">Antarcticibacterium flavum</name>
    <dbReference type="NCBI Taxonomy" id="2058175"/>
    <lineage>
        <taxon>Bacteria</taxon>
        <taxon>Pseudomonadati</taxon>
        <taxon>Bacteroidota</taxon>
        <taxon>Flavobacteriia</taxon>
        <taxon>Flavobacteriales</taxon>
        <taxon>Flavobacteriaceae</taxon>
        <taxon>Antarcticibacterium</taxon>
    </lineage>
</organism>
<dbReference type="InterPro" id="IPR003836">
    <property type="entry name" value="Glucokinase"/>
</dbReference>
<evidence type="ECO:0000313" key="5">
    <source>
        <dbReference type="Proteomes" id="UP000309016"/>
    </source>
</evidence>
<dbReference type="OrthoDB" id="9800595at2"/>
<accession>A0A5B7WY90</accession>
<evidence type="ECO:0000256" key="1">
    <source>
        <dbReference type="ARBA" id="ARBA00022679"/>
    </source>
</evidence>
<dbReference type="CDD" id="cd24008">
    <property type="entry name" value="ASKHA_NBD_GLK"/>
    <property type="match status" value="1"/>
</dbReference>
<comment type="similarity">
    <text evidence="3">Belongs to the bacterial glucokinase family.</text>
</comment>
<evidence type="ECO:0000256" key="3">
    <source>
        <dbReference type="RuleBase" id="RU004046"/>
    </source>
</evidence>
<gene>
    <name evidence="4" type="primary">glk</name>
    <name evidence="4" type="ORF">FHG64_00635</name>
</gene>
<proteinExistence type="inferred from homology"/>
<dbReference type="NCBIfam" id="TIGR00749">
    <property type="entry name" value="glk"/>
    <property type="match status" value="1"/>
</dbReference>
<keyword evidence="1 4" id="KW-0808">Transferase</keyword>
<dbReference type="Proteomes" id="UP000309016">
    <property type="component" value="Chromosome"/>
</dbReference>
<evidence type="ECO:0000256" key="2">
    <source>
        <dbReference type="ARBA" id="ARBA00022777"/>
    </source>
</evidence>
<dbReference type="EMBL" id="CP040812">
    <property type="protein sequence ID" value="QCY68020.1"/>
    <property type="molecule type" value="Genomic_DNA"/>
</dbReference>
<evidence type="ECO:0000313" key="4">
    <source>
        <dbReference type="EMBL" id="QCY68020.1"/>
    </source>
</evidence>
<dbReference type="PANTHER" id="PTHR47363:SF1">
    <property type="entry name" value="GLUCOKINASE"/>
    <property type="match status" value="1"/>
</dbReference>
<dbReference type="Pfam" id="PF02685">
    <property type="entry name" value="Glucokinase"/>
    <property type="match status" value="1"/>
</dbReference>